<name>A0A9P4T798_CURKU</name>
<gene>
    <name evidence="2" type="ORF">E8E13_002087</name>
</gene>
<dbReference type="AlphaFoldDB" id="A0A9P4T798"/>
<evidence type="ECO:0000313" key="2">
    <source>
        <dbReference type="EMBL" id="KAF2996211.1"/>
    </source>
</evidence>
<comment type="caution">
    <text evidence="2">The sequence shown here is derived from an EMBL/GenBank/DDBJ whole genome shotgun (WGS) entry which is preliminary data.</text>
</comment>
<dbReference type="EMBL" id="SWKU01000028">
    <property type="protein sequence ID" value="KAF2996211.1"/>
    <property type="molecule type" value="Genomic_DNA"/>
</dbReference>
<dbReference type="Proteomes" id="UP000801428">
    <property type="component" value="Unassembled WGS sequence"/>
</dbReference>
<organism evidence="2 3">
    <name type="scientific">Curvularia kusanoi</name>
    <name type="common">Cochliobolus kusanoi</name>
    <dbReference type="NCBI Taxonomy" id="90978"/>
    <lineage>
        <taxon>Eukaryota</taxon>
        <taxon>Fungi</taxon>
        <taxon>Dikarya</taxon>
        <taxon>Ascomycota</taxon>
        <taxon>Pezizomycotina</taxon>
        <taxon>Dothideomycetes</taxon>
        <taxon>Pleosporomycetidae</taxon>
        <taxon>Pleosporales</taxon>
        <taxon>Pleosporineae</taxon>
        <taxon>Pleosporaceae</taxon>
        <taxon>Curvularia</taxon>
    </lineage>
</organism>
<feature type="compositionally biased region" description="Acidic residues" evidence="1">
    <location>
        <begin position="1"/>
        <end position="37"/>
    </location>
</feature>
<keyword evidence="3" id="KW-1185">Reference proteome</keyword>
<protein>
    <submittedName>
        <fullName evidence="2">Uncharacterized protein</fullName>
    </submittedName>
</protein>
<accession>A0A9P4T798</accession>
<sequence length="74" mass="8635">MGEEEDEDEDEEEEDDRDVLTDERDDEEVREDTDGEEDVGRKVLLWLLTVDEEATLEEPDRFRGDMCASIRGRG</sequence>
<evidence type="ECO:0000256" key="1">
    <source>
        <dbReference type="SAM" id="MobiDB-lite"/>
    </source>
</evidence>
<reference evidence="2" key="1">
    <citation type="submission" date="2019-04" db="EMBL/GenBank/DDBJ databases">
        <title>Sequencing of skin fungus with MAO and IRED activity.</title>
        <authorList>
            <person name="Marsaioli A.J."/>
            <person name="Bonatto J.M.C."/>
            <person name="Reis Junior O."/>
        </authorList>
    </citation>
    <scope>NUCLEOTIDE SEQUENCE</scope>
    <source>
        <strain evidence="2">30M1</strain>
    </source>
</reference>
<feature type="region of interest" description="Disordered" evidence="1">
    <location>
        <begin position="1"/>
        <end position="38"/>
    </location>
</feature>
<proteinExistence type="predicted"/>
<evidence type="ECO:0000313" key="3">
    <source>
        <dbReference type="Proteomes" id="UP000801428"/>
    </source>
</evidence>